<dbReference type="PROSITE" id="PS01186">
    <property type="entry name" value="EGF_2"/>
    <property type="match status" value="1"/>
</dbReference>
<dbReference type="OrthoDB" id="5988411at2759"/>
<dbReference type="InterPro" id="IPR000742">
    <property type="entry name" value="EGF"/>
</dbReference>
<comment type="caution">
    <text evidence="8">Lacks conserved residue(s) required for the propagation of feature annotation.</text>
</comment>
<evidence type="ECO:0000313" key="10">
    <source>
        <dbReference type="EMBL" id="RNA27930.1"/>
    </source>
</evidence>
<dbReference type="SUPFAM" id="SSF57196">
    <property type="entry name" value="EGF/Laminin"/>
    <property type="match status" value="3"/>
</dbReference>
<dbReference type="SMART" id="SM00181">
    <property type="entry name" value="EGF"/>
    <property type="match status" value="4"/>
</dbReference>
<dbReference type="Gene3D" id="2.10.25.10">
    <property type="entry name" value="Laminin"/>
    <property type="match status" value="4"/>
</dbReference>
<dbReference type="GO" id="GO:0005509">
    <property type="term" value="F:calcium ion binding"/>
    <property type="evidence" value="ECO:0007669"/>
    <property type="project" value="InterPro"/>
</dbReference>
<feature type="domain" description="EGF-like" evidence="9">
    <location>
        <begin position="177"/>
        <end position="217"/>
    </location>
</feature>
<evidence type="ECO:0000256" key="3">
    <source>
        <dbReference type="ARBA" id="ARBA00022536"/>
    </source>
</evidence>
<evidence type="ECO:0000256" key="7">
    <source>
        <dbReference type="ARBA" id="ARBA00023180"/>
    </source>
</evidence>
<evidence type="ECO:0000256" key="4">
    <source>
        <dbReference type="ARBA" id="ARBA00022729"/>
    </source>
</evidence>
<keyword evidence="3 8" id="KW-0245">EGF-like domain</keyword>
<dbReference type="FunFam" id="2.10.25.10:FF:000038">
    <property type="entry name" value="Fibrillin 2"/>
    <property type="match status" value="3"/>
</dbReference>
<keyword evidence="2" id="KW-0964">Secreted</keyword>
<dbReference type="InterPro" id="IPR009030">
    <property type="entry name" value="Growth_fac_rcpt_cys_sf"/>
</dbReference>
<dbReference type="PANTHER" id="PTHR47333">
    <property type="entry name" value="VON WILLEBRAND FACTOR C AND EGF DOMAIN-CONTAINING PROTEIN"/>
    <property type="match status" value="1"/>
</dbReference>
<dbReference type="SMART" id="SM00179">
    <property type="entry name" value="EGF_CA"/>
    <property type="match status" value="4"/>
</dbReference>
<evidence type="ECO:0000256" key="2">
    <source>
        <dbReference type="ARBA" id="ARBA00022525"/>
    </source>
</evidence>
<dbReference type="InterPro" id="IPR001881">
    <property type="entry name" value="EGF-like_Ca-bd_dom"/>
</dbReference>
<dbReference type="SUPFAM" id="SSF57184">
    <property type="entry name" value="Growth factor receptor domain"/>
    <property type="match status" value="1"/>
</dbReference>
<protein>
    <submittedName>
        <fullName evidence="10">Fibrillin</fullName>
    </submittedName>
</protein>
<keyword evidence="5" id="KW-0677">Repeat</keyword>
<dbReference type="PROSITE" id="PS01187">
    <property type="entry name" value="EGF_CA"/>
    <property type="match status" value="2"/>
</dbReference>
<dbReference type="InterPro" id="IPR000152">
    <property type="entry name" value="EGF-type_Asp/Asn_hydroxyl_site"/>
</dbReference>
<comment type="subcellular location">
    <subcellularLocation>
        <location evidence="1">Secreted</location>
    </subcellularLocation>
</comment>
<dbReference type="GO" id="GO:0005576">
    <property type="term" value="C:extracellular region"/>
    <property type="evidence" value="ECO:0007669"/>
    <property type="project" value="UniProtKB-SubCell"/>
</dbReference>
<feature type="domain" description="EGF-like" evidence="9">
    <location>
        <begin position="89"/>
        <end position="125"/>
    </location>
</feature>
<evidence type="ECO:0000313" key="11">
    <source>
        <dbReference type="Proteomes" id="UP000276133"/>
    </source>
</evidence>
<feature type="domain" description="EGF-like" evidence="9">
    <location>
        <begin position="132"/>
        <end position="172"/>
    </location>
</feature>
<dbReference type="PROSITE" id="PS50026">
    <property type="entry name" value="EGF_3"/>
    <property type="match status" value="3"/>
</dbReference>
<dbReference type="AlphaFoldDB" id="A0A3M7RWW2"/>
<name>A0A3M7RWW2_BRAPC</name>
<dbReference type="STRING" id="10195.A0A3M7RWW2"/>
<evidence type="ECO:0000256" key="5">
    <source>
        <dbReference type="ARBA" id="ARBA00022737"/>
    </source>
</evidence>
<gene>
    <name evidence="10" type="ORF">BpHYR1_013491</name>
</gene>
<organism evidence="10 11">
    <name type="scientific">Brachionus plicatilis</name>
    <name type="common">Marine rotifer</name>
    <name type="synonym">Brachionus muelleri</name>
    <dbReference type="NCBI Taxonomy" id="10195"/>
    <lineage>
        <taxon>Eukaryota</taxon>
        <taxon>Metazoa</taxon>
        <taxon>Spiralia</taxon>
        <taxon>Gnathifera</taxon>
        <taxon>Rotifera</taxon>
        <taxon>Eurotatoria</taxon>
        <taxon>Monogononta</taxon>
        <taxon>Pseudotrocha</taxon>
        <taxon>Ploima</taxon>
        <taxon>Brachionidae</taxon>
        <taxon>Brachionus</taxon>
    </lineage>
</organism>
<dbReference type="InterPro" id="IPR052080">
    <property type="entry name" value="vWF_C/EGF_Fibrillin"/>
</dbReference>
<dbReference type="Pfam" id="PF07645">
    <property type="entry name" value="EGF_CA"/>
    <property type="match status" value="4"/>
</dbReference>
<accession>A0A3M7RWW2</accession>
<evidence type="ECO:0000256" key="1">
    <source>
        <dbReference type="ARBA" id="ARBA00004613"/>
    </source>
</evidence>
<evidence type="ECO:0000256" key="8">
    <source>
        <dbReference type="PROSITE-ProRule" id="PRU00076"/>
    </source>
</evidence>
<proteinExistence type="predicted"/>
<dbReference type="CDD" id="cd00054">
    <property type="entry name" value="EGF_CA"/>
    <property type="match status" value="2"/>
</dbReference>
<dbReference type="Proteomes" id="UP000276133">
    <property type="component" value="Unassembled WGS sequence"/>
</dbReference>
<reference evidence="10 11" key="1">
    <citation type="journal article" date="2018" name="Sci. Rep.">
        <title>Genomic signatures of local adaptation to the degree of environmental predictability in rotifers.</title>
        <authorList>
            <person name="Franch-Gras L."/>
            <person name="Hahn C."/>
            <person name="Garcia-Roger E.M."/>
            <person name="Carmona M.J."/>
            <person name="Serra M."/>
            <person name="Gomez A."/>
        </authorList>
    </citation>
    <scope>NUCLEOTIDE SEQUENCE [LARGE SCALE GENOMIC DNA]</scope>
    <source>
        <strain evidence="10">HYR1</strain>
    </source>
</reference>
<comment type="caution">
    <text evidence="10">The sequence shown here is derived from an EMBL/GenBank/DDBJ whole genome shotgun (WGS) entry which is preliminary data.</text>
</comment>
<sequence length="220" mass="24173">MQQDLLKTHVDECSLGLHDCSPQQVCINTVGSFICECNQANLTSINNKCVVDNGGINMYCYLMDSVQICECEKGFEIKSSSNSLQICEDIDECKSNPCPANSICKNLNGSFTCECLAGFIGSRATDHFECLDLDECSSSCLNTCDAEYGLCINQPGSYECQCKQGLYGNGRQNGCFDINECLSNQTKCHSNSKCLNTIGSYECRCEDGFYNTGMDCEEIN</sequence>
<keyword evidence="7" id="KW-0325">Glycoprotein</keyword>
<evidence type="ECO:0000256" key="6">
    <source>
        <dbReference type="ARBA" id="ARBA00023157"/>
    </source>
</evidence>
<dbReference type="InterPro" id="IPR018097">
    <property type="entry name" value="EGF_Ca-bd_CS"/>
</dbReference>
<dbReference type="EMBL" id="REGN01002472">
    <property type="protein sequence ID" value="RNA27930.1"/>
    <property type="molecule type" value="Genomic_DNA"/>
</dbReference>
<dbReference type="PANTHER" id="PTHR47333:SF4">
    <property type="entry name" value="EGF-LIKE DOMAIN-CONTAINING PROTEIN"/>
    <property type="match status" value="1"/>
</dbReference>
<keyword evidence="11" id="KW-1185">Reference proteome</keyword>
<dbReference type="PROSITE" id="PS00010">
    <property type="entry name" value="ASX_HYDROXYL"/>
    <property type="match status" value="4"/>
</dbReference>
<dbReference type="FunFam" id="2.10.25.10:FF:000321">
    <property type="entry name" value="Protein delta homolog 1"/>
    <property type="match status" value="1"/>
</dbReference>
<keyword evidence="4" id="KW-0732">Signal</keyword>
<evidence type="ECO:0000259" key="9">
    <source>
        <dbReference type="PROSITE" id="PS50026"/>
    </source>
</evidence>
<keyword evidence="6" id="KW-1015">Disulfide bond</keyword>
<dbReference type="InterPro" id="IPR049883">
    <property type="entry name" value="NOTCH1_EGF-like"/>
</dbReference>